<evidence type="ECO:0000256" key="1">
    <source>
        <dbReference type="ARBA" id="ARBA00007074"/>
    </source>
</evidence>
<dbReference type="AlphaFoldDB" id="A0A140DTR5"/>
<dbReference type="KEGG" id="fro:AALO17_09080"/>
<evidence type="ECO:0000256" key="6">
    <source>
        <dbReference type="PROSITE-ProRule" id="PRU00591"/>
    </source>
</evidence>
<organism evidence="9 10">
    <name type="scientific">Faecalibaculum rodentium</name>
    <dbReference type="NCBI Taxonomy" id="1702221"/>
    <lineage>
        <taxon>Bacteria</taxon>
        <taxon>Bacillati</taxon>
        <taxon>Bacillota</taxon>
        <taxon>Erysipelotrichia</taxon>
        <taxon>Erysipelotrichales</taxon>
        <taxon>Erysipelotrichaceae</taxon>
        <taxon>Faecalibaculum</taxon>
    </lineage>
</organism>
<dbReference type="EMBL" id="CP011391">
    <property type="protein sequence ID" value="AMK54042.1"/>
    <property type="molecule type" value="Genomic_DNA"/>
</dbReference>
<comment type="similarity">
    <text evidence="1">Belongs to the peptidase C40 family.</text>
</comment>
<dbReference type="Pfam" id="PF00877">
    <property type="entry name" value="NLPC_P60"/>
    <property type="match status" value="1"/>
</dbReference>
<keyword evidence="2" id="KW-0645">Protease</keyword>
<dbReference type="GO" id="GO:0008234">
    <property type="term" value="F:cysteine-type peptidase activity"/>
    <property type="evidence" value="ECO:0007669"/>
    <property type="project" value="UniProtKB-KW"/>
</dbReference>
<keyword evidence="10" id="KW-1185">Reference proteome</keyword>
<sequence length="495" mass="53726">MRLFLLVFFVCSPMHNLKELVTSVMFSMRNEEVKAMKFVEKHSKILAVALCICASGPILSTVYAYETQPGWHGQDNDRYYVLESNRQRATGLTEIDDEVYYFNGQGEMQFGWQTISNTTYYFGSDGKAASGETAIQGTSYNFQETGSLKQGWSEDGQNFFDEKGFKTSSAWVDVDGARYWFDENGSRVTGWREIDGTRYFFGEDGRMVTGQFEADGQTFYASEDGSIRSGWFDRDGVKAYYNEDGSKVVNAVQEIDGTTYGFDENGNVLVNTEKDGYVFDETGAGTVIAPEEVPAAPEQTPADMPVEAPSVPAETPSAPVEVPTAPEETPVNPEVMPSAPEQTPVQPEETPVVPEQTPSAPETPAVPEEIPSAPVETPSEPVQPEIPSVPETDTNKASAILAAAMGQLGVNQDCTMLVTNALRAVGINFHGWPSDYAALGSWTSAPVPGDIIIYSGHVAIYAGNGQAVHGGWNGYQTVLASVNCSTSLIGYIHVA</sequence>
<evidence type="ECO:0000259" key="8">
    <source>
        <dbReference type="PROSITE" id="PS51935"/>
    </source>
</evidence>
<feature type="repeat" description="Cell wall-binding" evidence="6">
    <location>
        <begin position="188"/>
        <end position="207"/>
    </location>
</feature>
<evidence type="ECO:0000313" key="9">
    <source>
        <dbReference type="EMBL" id="AMK54042.1"/>
    </source>
</evidence>
<feature type="repeat" description="Cell wall-binding" evidence="6">
    <location>
        <begin position="109"/>
        <end position="128"/>
    </location>
</feature>
<evidence type="ECO:0000256" key="2">
    <source>
        <dbReference type="ARBA" id="ARBA00022670"/>
    </source>
</evidence>
<feature type="region of interest" description="Disordered" evidence="7">
    <location>
        <begin position="296"/>
        <end position="368"/>
    </location>
</feature>
<dbReference type="PROSITE" id="PS51935">
    <property type="entry name" value="NLPC_P60"/>
    <property type="match status" value="1"/>
</dbReference>
<dbReference type="InterPro" id="IPR000064">
    <property type="entry name" value="NLP_P60_dom"/>
</dbReference>
<dbReference type="SUPFAM" id="SSF54001">
    <property type="entry name" value="Cysteine proteinases"/>
    <property type="match status" value="1"/>
</dbReference>
<dbReference type="InterPro" id="IPR038765">
    <property type="entry name" value="Papain-like_cys_pep_sf"/>
</dbReference>
<dbReference type="PATRIC" id="fig|1702221.3.peg.880"/>
<protein>
    <submittedName>
        <fullName evidence="9">Glucan-binding protein</fullName>
    </submittedName>
</protein>
<evidence type="ECO:0000256" key="3">
    <source>
        <dbReference type="ARBA" id="ARBA00022737"/>
    </source>
</evidence>
<reference evidence="9 10" key="1">
    <citation type="journal article" date="2016" name="Gut Pathog.">
        <title>Whole genome sequencing of "Faecalibaculum rodentium" ALO17, isolated from C57BL/6J laboratory mouse feces.</title>
        <authorList>
            <person name="Lim S."/>
            <person name="Chang D.H."/>
            <person name="Ahn S."/>
            <person name="Kim B.C."/>
        </authorList>
    </citation>
    <scope>NUCLEOTIDE SEQUENCE [LARGE SCALE GENOMIC DNA]</scope>
    <source>
        <strain evidence="9 10">Alo17</strain>
    </source>
</reference>
<dbReference type="Pfam" id="PF19127">
    <property type="entry name" value="Choline_bind_3"/>
    <property type="match status" value="2"/>
</dbReference>
<dbReference type="SUPFAM" id="SSF69360">
    <property type="entry name" value="Cell wall binding repeat"/>
    <property type="match status" value="2"/>
</dbReference>
<evidence type="ECO:0000313" key="10">
    <source>
        <dbReference type="Proteomes" id="UP000069771"/>
    </source>
</evidence>
<name>A0A140DTR5_9FIRM</name>
<proteinExistence type="inferred from homology"/>
<dbReference type="InterPro" id="IPR018337">
    <property type="entry name" value="Cell_wall/Cho-bd_repeat"/>
</dbReference>
<dbReference type="Proteomes" id="UP000069771">
    <property type="component" value="Chromosome"/>
</dbReference>
<feature type="compositionally biased region" description="Low complexity" evidence="7">
    <location>
        <begin position="315"/>
        <end position="358"/>
    </location>
</feature>
<dbReference type="Gene3D" id="2.10.270.10">
    <property type="entry name" value="Cholin Binding"/>
    <property type="match status" value="3"/>
</dbReference>
<dbReference type="PROSITE" id="PS51170">
    <property type="entry name" value="CW"/>
    <property type="match status" value="2"/>
</dbReference>
<evidence type="ECO:0000256" key="5">
    <source>
        <dbReference type="ARBA" id="ARBA00022807"/>
    </source>
</evidence>
<keyword evidence="4" id="KW-0378">Hydrolase</keyword>
<dbReference type="Gene3D" id="3.90.1720.10">
    <property type="entry name" value="endopeptidase domain like (from Nostoc punctiforme)"/>
    <property type="match status" value="1"/>
</dbReference>
<keyword evidence="5" id="KW-0788">Thiol protease</keyword>
<evidence type="ECO:0000256" key="4">
    <source>
        <dbReference type="ARBA" id="ARBA00022801"/>
    </source>
</evidence>
<evidence type="ECO:0000256" key="7">
    <source>
        <dbReference type="SAM" id="MobiDB-lite"/>
    </source>
</evidence>
<dbReference type="Pfam" id="PF01473">
    <property type="entry name" value="Choline_bind_1"/>
    <property type="match status" value="2"/>
</dbReference>
<dbReference type="STRING" id="1702221.AALO17_09080"/>
<gene>
    <name evidence="9" type="ORF">AALO17_09080</name>
</gene>
<accession>A0A140DTR5</accession>
<feature type="domain" description="NlpC/P60" evidence="8">
    <location>
        <begin position="372"/>
        <end position="495"/>
    </location>
</feature>
<dbReference type="GO" id="GO:0006508">
    <property type="term" value="P:proteolysis"/>
    <property type="evidence" value="ECO:0007669"/>
    <property type="project" value="UniProtKB-KW"/>
</dbReference>
<keyword evidence="3" id="KW-0677">Repeat</keyword>